<dbReference type="EMBL" id="WSRQ01000016">
    <property type="protein sequence ID" value="MVX64356.1"/>
    <property type="molecule type" value="Genomic_DNA"/>
</dbReference>
<keyword evidence="5" id="KW-0456">Lyase</keyword>
<dbReference type="GO" id="GO:0016853">
    <property type="term" value="F:isomerase activity"/>
    <property type="evidence" value="ECO:0007669"/>
    <property type="project" value="UniProtKB-ARBA"/>
</dbReference>
<proteinExistence type="inferred from homology"/>
<dbReference type="AlphaFoldDB" id="A0A1V4J079"/>
<dbReference type="InterPro" id="IPR051121">
    <property type="entry name" value="FAH"/>
</dbReference>
<dbReference type="RefSeq" id="WP_079438083.1">
    <property type="nucleotide sequence ID" value="NZ_JBLZIA010000014.1"/>
</dbReference>
<dbReference type="Gene3D" id="3.90.850.10">
    <property type="entry name" value="Fumarylacetoacetase-like, C-terminal domain"/>
    <property type="match status" value="1"/>
</dbReference>
<dbReference type="FunFam" id="3.90.850.10:FF:000002">
    <property type="entry name" value="2-hydroxyhepta-2,4-diene-1,7-dioate isomerase"/>
    <property type="match status" value="1"/>
</dbReference>
<dbReference type="Pfam" id="PF01557">
    <property type="entry name" value="FAA_hydrolase"/>
    <property type="match status" value="1"/>
</dbReference>
<dbReference type="GO" id="GO:0019752">
    <property type="term" value="P:carboxylic acid metabolic process"/>
    <property type="evidence" value="ECO:0007669"/>
    <property type="project" value="UniProtKB-ARBA"/>
</dbReference>
<evidence type="ECO:0000313" key="4">
    <source>
        <dbReference type="EMBL" id="MVX64356.1"/>
    </source>
</evidence>
<protein>
    <submittedName>
        <fullName evidence="4">Fumarylacetoacetase</fullName>
    </submittedName>
    <submittedName>
        <fullName evidence="5">Ureidoglycolate lyase</fullName>
        <ecNumber evidence="5">4.3.2.3</ecNumber>
    </submittedName>
</protein>
<dbReference type="Proteomes" id="UP000191056">
    <property type="component" value="Unassembled WGS sequence"/>
</dbReference>
<evidence type="ECO:0000313" key="8">
    <source>
        <dbReference type="Proteomes" id="UP000265930"/>
    </source>
</evidence>
<evidence type="ECO:0000313" key="7">
    <source>
        <dbReference type="Proteomes" id="UP000191056"/>
    </source>
</evidence>
<evidence type="ECO:0000313" key="5">
    <source>
        <dbReference type="EMBL" id="OPJ65702.1"/>
    </source>
</evidence>
<keyword evidence="7" id="KW-1185">Reference proteome</keyword>
<dbReference type="PANTHER" id="PTHR42796:SF4">
    <property type="entry name" value="FUMARYLACETOACETATE HYDROLASE DOMAIN-CONTAINING PROTEIN 2A"/>
    <property type="match status" value="1"/>
</dbReference>
<dbReference type="GO" id="GO:0046872">
    <property type="term" value="F:metal ion binding"/>
    <property type="evidence" value="ECO:0007669"/>
    <property type="project" value="UniProtKB-KW"/>
</dbReference>
<dbReference type="EMBL" id="MZGT01000005">
    <property type="protein sequence ID" value="OPJ65702.1"/>
    <property type="molecule type" value="Genomic_DNA"/>
</dbReference>
<keyword evidence="2" id="KW-0479">Metal-binding</keyword>
<reference evidence="5 7" key="1">
    <citation type="submission" date="2017-03" db="EMBL/GenBank/DDBJ databases">
        <title>Genome sequence of Clostridium chromiireducens DSM 23318.</title>
        <authorList>
            <person name="Poehlein A."/>
            <person name="Daniel R."/>
        </authorList>
    </citation>
    <scope>NUCLEOTIDE SEQUENCE [LARGE SCALE GENOMIC DNA]</scope>
    <source>
        <strain evidence="5 7">DSM 23318</strain>
    </source>
</reference>
<comment type="similarity">
    <text evidence="1">Belongs to the FAH family.</text>
</comment>
<evidence type="ECO:0000256" key="2">
    <source>
        <dbReference type="ARBA" id="ARBA00022723"/>
    </source>
</evidence>
<reference evidence="6 8" key="2">
    <citation type="submission" date="2018-08" db="EMBL/GenBank/DDBJ databases">
        <title>Genome of Clostridium chromiireducens C1, DSM12136.</title>
        <authorList>
            <person name="Xing M."/>
            <person name="Wei Y."/>
            <person name="Ang E.L."/>
            <person name="Zhao H."/>
            <person name="Zhang Y."/>
        </authorList>
    </citation>
    <scope>NUCLEOTIDE SEQUENCE [LARGE SCALE GENOMIC DNA]</scope>
    <source>
        <strain evidence="6 8">C1</strain>
    </source>
</reference>
<reference evidence="4" key="3">
    <citation type="submission" date="2019-12" db="EMBL/GenBank/DDBJ databases">
        <title>Microbes associate with the intestines of laboratory mice.</title>
        <authorList>
            <person name="Navarre W."/>
            <person name="Wong E."/>
        </authorList>
    </citation>
    <scope>NUCLEOTIDE SEQUENCE</scope>
    <source>
        <strain evidence="4">NM79_F5</strain>
    </source>
</reference>
<dbReference type="Proteomes" id="UP000656077">
    <property type="component" value="Unassembled WGS sequence"/>
</dbReference>
<dbReference type="Proteomes" id="UP000265930">
    <property type="component" value="Unassembled WGS sequence"/>
</dbReference>
<dbReference type="PANTHER" id="PTHR42796">
    <property type="entry name" value="FUMARYLACETOACETATE HYDROLASE DOMAIN-CONTAINING PROTEIN 2A-RELATED"/>
    <property type="match status" value="1"/>
</dbReference>
<evidence type="ECO:0000313" key="6">
    <source>
        <dbReference type="EMBL" id="RII32099.1"/>
    </source>
</evidence>
<organism evidence="5 7">
    <name type="scientific">Clostridium chromiireducens</name>
    <dbReference type="NCBI Taxonomy" id="225345"/>
    <lineage>
        <taxon>Bacteria</taxon>
        <taxon>Bacillati</taxon>
        <taxon>Bacillota</taxon>
        <taxon>Clostridia</taxon>
        <taxon>Eubacteriales</taxon>
        <taxon>Clostridiaceae</taxon>
        <taxon>Clostridium</taxon>
    </lineage>
</organism>
<dbReference type="SUPFAM" id="SSF56529">
    <property type="entry name" value="FAH"/>
    <property type="match status" value="1"/>
</dbReference>
<dbReference type="EMBL" id="QXDJ01000009">
    <property type="protein sequence ID" value="RII32099.1"/>
    <property type="molecule type" value="Genomic_DNA"/>
</dbReference>
<sequence>MKFITYKYNNQEQVGILTKDENGVYPLETLGIHYVTMTELIENIKTEEIDSLSGMLNDSSKEYISTKDINIMAPIPSPKQDIICLGINYMEHAIESARYKKEAFGGDRPYAVYFSKRVGLATGHGDYIPSYPELVDSLDYEAELAVIIKKDAKNVSREDAFDYVFGYTIMNDVSARNLQTRHKQWYFGKSLDGFTPMGPCIVTKDEFTTPPVLKISSKVNGELRQNSTTDLMITSIEDVIYELSQGITLKAGTIIAMGTPAGVGMGFEPPKFLKSGDIVECEIEGIGCLKNIVQ</sequence>
<dbReference type="STRING" id="225345.CLCHR_04770"/>
<feature type="domain" description="Fumarylacetoacetase-like C-terminal" evidence="3">
    <location>
        <begin position="82"/>
        <end position="293"/>
    </location>
</feature>
<dbReference type="InterPro" id="IPR011234">
    <property type="entry name" value="Fumarylacetoacetase-like_C"/>
</dbReference>
<dbReference type="OrthoDB" id="9805307at2"/>
<evidence type="ECO:0000259" key="3">
    <source>
        <dbReference type="Pfam" id="PF01557"/>
    </source>
</evidence>
<name>A0A1V4J079_9CLOT</name>
<comment type="caution">
    <text evidence="5">The sequence shown here is derived from an EMBL/GenBank/DDBJ whole genome shotgun (WGS) entry which is preliminary data.</text>
</comment>
<dbReference type="InterPro" id="IPR036663">
    <property type="entry name" value="Fumarylacetoacetase_C_sf"/>
</dbReference>
<evidence type="ECO:0000256" key="1">
    <source>
        <dbReference type="ARBA" id="ARBA00010211"/>
    </source>
</evidence>
<gene>
    <name evidence="5" type="ORF">CLCHR_04770</name>
    <name evidence="6" type="ORF">D2A34_24570</name>
    <name evidence="4" type="ORF">GKZ28_11705</name>
</gene>
<dbReference type="EC" id="4.3.2.3" evidence="5"/>
<accession>A0A1V4J079</accession>
<dbReference type="GO" id="GO:0050385">
    <property type="term" value="F:ureidoglycolate lyase activity"/>
    <property type="evidence" value="ECO:0007669"/>
    <property type="project" value="UniProtKB-EC"/>
</dbReference>